<evidence type="ECO:0000313" key="2">
    <source>
        <dbReference type="EMBL" id="VUZ43305.1"/>
    </source>
</evidence>
<evidence type="ECO:0000313" key="3">
    <source>
        <dbReference type="Proteomes" id="UP000321570"/>
    </source>
</evidence>
<protein>
    <submittedName>
        <fullName evidence="2">Uncharacterized protein</fullName>
    </submittedName>
</protein>
<dbReference type="AlphaFoldDB" id="A0A564Y7M2"/>
<dbReference type="EMBL" id="CABIJS010000111">
    <property type="protein sequence ID" value="VUZ43305.1"/>
    <property type="molecule type" value="Genomic_DNA"/>
</dbReference>
<evidence type="ECO:0000256" key="1">
    <source>
        <dbReference type="SAM" id="MobiDB-lite"/>
    </source>
</evidence>
<dbReference type="Proteomes" id="UP000321570">
    <property type="component" value="Unassembled WGS sequence"/>
</dbReference>
<keyword evidence="3" id="KW-1185">Reference proteome</keyword>
<feature type="compositionally biased region" description="Polar residues" evidence="1">
    <location>
        <begin position="76"/>
        <end position="91"/>
    </location>
</feature>
<accession>A0A564Y7M2</accession>
<feature type="region of interest" description="Disordered" evidence="1">
    <location>
        <begin position="71"/>
        <end position="91"/>
    </location>
</feature>
<gene>
    <name evidence="2" type="ORF">WMSIL1_LOCUS3610</name>
</gene>
<proteinExistence type="predicted"/>
<organism evidence="2 3">
    <name type="scientific">Hymenolepis diminuta</name>
    <name type="common">Rat tapeworm</name>
    <dbReference type="NCBI Taxonomy" id="6216"/>
    <lineage>
        <taxon>Eukaryota</taxon>
        <taxon>Metazoa</taxon>
        <taxon>Spiralia</taxon>
        <taxon>Lophotrochozoa</taxon>
        <taxon>Platyhelminthes</taxon>
        <taxon>Cestoda</taxon>
        <taxon>Eucestoda</taxon>
        <taxon>Cyclophyllidea</taxon>
        <taxon>Hymenolepididae</taxon>
        <taxon>Hymenolepis</taxon>
    </lineage>
</organism>
<reference evidence="2 3" key="1">
    <citation type="submission" date="2019-07" db="EMBL/GenBank/DDBJ databases">
        <authorList>
            <person name="Jastrzebski P J."/>
            <person name="Paukszto L."/>
            <person name="Jastrzebski P J."/>
        </authorList>
    </citation>
    <scope>NUCLEOTIDE SEQUENCE [LARGE SCALE GENOMIC DNA]</scope>
    <source>
        <strain evidence="2 3">WMS-il1</strain>
    </source>
</reference>
<feature type="non-terminal residue" evidence="2">
    <location>
        <position position="1"/>
    </location>
</feature>
<sequence>LRCLLIAFVPYLSYCVNLHRGLINTFWSKHLSVFCSRTSVSCQPLVVILVPTRAYGNGPARYLERSCKHSDIKKGSGNNKHLSQHWSQYSI</sequence>
<name>A0A564Y7M2_HYMDI</name>